<feature type="region of interest" description="Disordered" evidence="1">
    <location>
        <begin position="336"/>
        <end position="367"/>
    </location>
</feature>
<dbReference type="GO" id="GO:0005886">
    <property type="term" value="C:plasma membrane"/>
    <property type="evidence" value="ECO:0007669"/>
    <property type="project" value="TreeGrafter"/>
</dbReference>
<dbReference type="GO" id="GO:0051301">
    <property type="term" value="P:cell division"/>
    <property type="evidence" value="ECO:0007669"/>
    <property type="project" value="TreeGrafter"/>
</dbReference>
<reference evidence="3 4" key="1">
    <citation type="submission" date="2018-03" db="EMBL/GenBank/DDBJ databases">
        <authorList>
            <person name="Guldener U."/>
        </authorList>
    </citation>
    <scope>NUCLEOTIDE SEQUENCE [LARGE SCALE GENOMIC DNA]</scope>
    <source>
        <strain evidence="3 4">DAOM196992</strain>
    </source>
</reference>
<dbReference type="Pfam" id="PF06911">
    <property type="entry name" value="Senescence"/>
    <property type="match status" value="1"/>
</dbReference>
<protein>
    <recommendedName>
        <fullName evidence="2">Senescence domain-containing protein</fullName>
    </recommendedName>
</protein>
<dbReference type="EMBL" id="OOIP01000001">
    <property type="protein sequence ID" value="SPO34707.1"/>
    <property type="molecule type" value="Genomic_DNA"/>
</dbReference>
<sequence length="575" mass="60493">MWAKGGNVAHQRPLPPLLCSSWLSWLFWEALEYTRPSQRPSPSPSPPHLATELPPPPLAIHPSPSASPSTQQPPTMTSTPPTNAAGAGSQGVEILKIDNVRASQSYDGEDVTLGLGTLRALLVAIELQGSSTQDHSAAAPTDPEKLDQHRNLSTDLWLVLAIGDSFSLPIPAFQSIRPERSGNTSSYVMPSHDVEGASIRFSLPAQATKQETKRLEEILAQYSAYQDDDATDSGTIELMDDQGHVLAVVKDQFQVEEDDALSESGREKDPVLIDLAPEPAAAAAASTGKDTAHVSIAPQDREKGDWLLKGADFISRNIVKGSEFIGSKITNAADNYVAKNPGPGSSITSPTDEKGTSSGAQTPTSQRNIKVPSAAQSGAATLYNWSGQAVQVSAKTTGKITDMAANIGDKIGKKTGIQRQVKADGTLGPQPKGIRGFVNRSLLATNSVLDGVDAGVQNLLYSSSGAASQVVAHKYGEDARKLSENIARSGGNVWIVYKDVRNVRRSALLKAARGRMLKAQTPDGAQVTIRVDKDGHATVEPDNEKSAAAAPTSTSTAPAPASASAGAAPSEKTKS</sequence>
<feature type="compositionally biased region" description="Basic and acidic residues" evidence="1">
    <location>
        <begin position="533"/>
        <end position="545"/>
    </location>
</feature>
<evidence type="ECO:0000259" key="2">
    <source>
        <dbReference type="Pfam" id="PF06911"/>
    </source>
</evidence>
<feature type="compositionally biased region" description="Pro residues" evidence="1">
    <location>
        <begin position="39"/>
        <end position="59"/>
    </location>
</feature>
<keyword evidence="4" id="KW-1185">Reference proteome</keyword>
<feature type="compositionally biased region" description="Low complexity" evidence="1">
    <location>
        <begin position="60"/>
        <end position="82"/>
    </location>
</feature>
<dbReference type="PANTHER" id="PTHR21068">
    <property type="entry name" value="SPARTIN"/>
    <property type="match status" value="1"/>
</dbReference>
<feature type="compositionally biased region" description="Polar residues" evidence="1">
    <location>
        <begin position="343"/>
        <end position="367"/>
    </location>
</feature>
<dbReference type="InterPro" id="IPR045036">
    <property type="entry name" value="Spartin-like"/>
</dbReference>
<feature type="region of interest" description="Disordered" evidence="1">
    <location>
        <begin position="533"/>
        <end position="575"/>
    </location>
</feature>
<evidence type="ECO:0000313" key="3">
    <source>
        <dbReference type="EMBL" id="SPO34707.1"/>
    </source>
</evidence>
<organism evidence="3 4">
    <name type="scientific">Pseudozyma flocculosa</name>
    <dbReference type="NCBI Taxonomy" id="84751"/>
    <lineage>
        <taxon>Eukaryota</taxon>
        <taxon>Fungi</taxon>
        <taxon>Dikarya</taxon>
        <taxon>Basidiomycota</taxon>
        <taxon>Ustilaginomycotina</taxon>
        <taxon>Ustilaginomycetes</taxon>
        <taxon>Ustilaginales</taxon>
        <taxon>Ustilaginaceae</taxon>
        <taxon>Pseudozyma</taxon>
    </lineage>
</organism>
<evidence type="ECO:0000256" key="1">
    <source>
        <dbReference type="SAM" id="MobiDB-lite"/>
    </source>
</evidence>
<dbReference type="Proteomes" id="UP000323386">
    <property type="component" value="Unassembled WGS sequence"/>
</dbReference>
<dbReference type="OrthoDB" id="20821at2759"/>
<feature type="region of interest" description="Disordered" evidence="1">
    <location>
        <begin position="36"/>
        <end position="88"/>
    </location>
</feature>
<accession>A0A5C3ET67</accession>
<feature type="compositionally biased region" description="Low complexity" evidence="1">
    <location>
        <begin position="546"/>
        <end position="575"/>
    </location>
</feature>
<feature type="domain" description="Senescence" evidence="2">
    <location>
        <begin position="305"/>
        <end position="512"/>
    </location>
</feature>
<dbReference type="PANTHER" id="PTHR21068:SF43">
    <property type="entry name" value="SPARTIN"/>
    <property type="match status" value="1"/>
</dbReference>
<name>A0A5C3ET67_9BASI</name>
<proteinExistence type="predicted"/>
<dbReference type="AlphaFoldDB" id="A0A5C3ET67"/>
<evidence type="ECO:0000313" key="4">
    <source>
        <dbReference type="Proteomes" id="UP000323386"/>
    </source>
</evidence>
<dbReference type="InterPro" id="IPR009686">
    <property type="entry name" value="Senescence/spartin_C"/>
</dbReference>
<gene>
    <name evidence="3" type="ORF">PSFLO_00178</name>
</gene>